<feature type="region of interest" description="Disordered" evidence="8">
    <location>
        <begin position="790"/>
        <end position="826"/>
    </location>
</feature>
<evidence type="ECO:0000313" key="11">
    <source>
        <dbReference type="WBParaSite" id="nRc.2.0.1.t10553-RA"/>
    </source>
</evidence>
<dbReference type="PROSITE" id="PS50051">
    <property type="entry name" value="MCM_2"/>
    <property type="match status" value="1"/>
</dbReference>
<protein>
    <recommendedName>
        <fullName evidence="1">DNA helicase</fullName>
        <ecNumber evidence="1">3.6.4.12</ecNumber>
    </recommendedName>
</protein>
<dbReference type="GO" id="GO:0005524">
    <property type="term" value="F:ATP binding"/>
    <property type="evidence" value="ECO:0007669"/>
    <property type="project" value="UniProtKB-KW"/>
</dbReference>
<reference evidence="11" key="1">
    <citation type="submission" date="2022-11" db="UniProtKB">
        <authorList>
            <consortium name="WormBaseParasite"/>
        </authorList>
    </citation>
    <scope>IDENTIFICATION</scope>
</reference>
<evidence type="ECO:0000256" key="1">
    <source>
        <dbReference type="ARBA" id="ARBA00012551"/>
    </source>
</evidence>
<evidence type="ECO:0000259" key="9">
    <source>
        <dbReference type="PROSITE" id="PS50051"/>
    </source>
</evidence>
<dbReference type="GO" id="GO:0005634">
    <property type="term" value="C:nucleus"/>
    <property type="evidence" value="ECO:0007669"/>
    <property type="project" value="TreeGrafter"/>
</dbReference>
<dbReference type="InterPro" id="IPR001208">
    <property type="entry name" value="MCM_dom"/>
</dbReference>
<dbReference type="GO" id="GO:0042555">
    <property type="term" value="C:MCM complex"/>
    <property type="evidence" value="ECO:0007669"/>
    <property type="project" value="TreeGrafter"/>
</dbReference>
<dbReference type="SMART" id="SM00350">
    <property type="entry name" value="MCM"/>
    <property type="match status" value="1"/>
</dbReference>
<sequence>NYSYFHTILDLKNLAREPGVYEKIAKSIAPAIYGSDDIKRSIACLLFAGSSKRLPDGLKRRGDINVLLLGDPVSPIGVYTSGKGSSAAGLTASVIRDPSSRAFVLEGGAMVLADGGVVCIDEFDKMREDDRVAIHEAMEQQTISIAKAGITTTLNSRCAVFAAANSVFGRWDDTKGQENIDFMPTILSRFDMIFVVKDEHDEKRDITLVLAGKRDFLEIFYLTYHVKSKRAKHVIGVHTNAGEIAENHPEDAASSDELTLTVLKKYIAYCRQNCAPRLSNEAARKLVANYVKMRNPASENTTNQRKSAIPITGNIFAICLKSEFTVNNEFHNVRNRIISITLFALEALIRISESLAKMELSPFAVERHVDEACRLFQISTLQAAKTGKLSGVEGFTTADEQELLNRIEKQLKSRLAVGTQVSEHVVLQDFIRQRYAENDVRKVLLGLVRRGEIQYRLQRKMLYRKIFDFWNFDELKVADERLEFSFLGNLSRIAVSALADRNENFFMNEKFRLMEMYDVSHFAKIACQIEPAFCFVAFVISKMQTNDSHRNKSYASYSSRNLNTKYPLVSSASSSFSSSRFRPTSPLVTKSYDSYLSSGLDKKYINNSYLTPSKSLLSRSTVLPNSQSYYSNTHYNDINRKSRFDTHFNDKSVSNISSIVAKYLKEENKEKSYASGLTVGKTTFVSSLRNAASSFNSPSRSPSTNTTPRGSRQTSPALSTLSSLRSQNSYVDRLNFAYEKVRTKFSSSAKEESNMCSNLNSRSEYETNFSKKSSWGKHYEILSSRWAENTGSTLNTPKEQYSYRPTSNINSLMNSSAPPPLNLGSKIESTKCINRQDGCNDEQNFSSESERQSRKNQNANLLNKQVRLRKRSESRKKTSRTNNEESSSDDETGNSLSFGLETLRNDYEFLDISVNEVITKKRMDHLMIHELKPVVADY</sequence>
<dbReference type="PANTHER" id="PTHR11630">
    <property type="entry name" value="DNA REPLICATION LICENSING FACTOR MCM FAMILY MEMBER"/>
    <property type="match status" value="1"/>
</dbReference>
<feature type="region of interest" description="Disordered" evidence="8">
    <location>
        <begin position="838"/>
        <end position="895"/>
    </location>
</feature>
<accession>A0A915I9V6</accession>
<evidence type="ECO:0000256" key="5">
    <source>
        <dbReference type="ARBA" id="ARBA00022840"/>
    </source>
</evidence>
<dbReference type="GO" id="GO:0043138">
    <property type="term" value="F:3'-5' DNA helicase activity"/>
    <property type="evidence" value="ECO:0007669"/>
    <property type="project" value="TreeGrafter"/>
</dbReference>
<keyword evidence="5 7" id="KW-0067">ATP-binding</keyword>
<dbReference type="SUPFAM" id="SSF52540">
    <property type="entry name" value="P-loop containing nucleoside triphosphate hydrolases"/>
    <property type="match status" value="1"/>
</dbReference>
<evidence type="ECO:0000256" key="7">
    <source>
        <dbReference type="RuleBase" id="RU004070"/>
    </source>
</evidence>
<keyword evidence="4" id="KW-0347">Helicase</keyword>
<dbReference type="Pfam" id="PF00493">
    <property type="entry name" value="MCM"/>
    <property type="match status" value="1"/>
</dbReference>
<organism evidence="10 11">
    <name type="scientific">Romanomermis culicivorax</name>
    <name type="common">Nematode worm</name>
    <dbReference type="NCBI Taxonomy" id="13658"/>
    <lineage>
        <taxon>Eukaryota</taxon>
        <taxon>Metazoa</taxon>
        <taxon>Ecdysozoa</taxon>
        <taxon>Nematoda</taxon>
        <taxon>Enoplea</taxon>
        <taxon>Dorylaimia</taxon>
        <taxon>Mermithida</taxon>
        <taxon>Mermithoidea</taxon>
        <taxon>Mermithidae</taxon>
        <taxon>Romanomermis</taxon>
    </lineage>
</organism>
<dbReference type="GO" id="GO:0017116">
    <property type="term" value="F:single-stranded DNA helicase activity"/>
    <property type="evidence" value="ECO:0007669"/>
    <property type="project" value="TreeGrafter"/>
</dbReference>
<feature type="compositionally biased region" description="Low complexity" evidence="8">
    <location>
        <begin position="692"/>
        <end position="709"/>
    </location>
</feature>
<dbReference type="Pfam" id="PF21933">
    <property type="entry name" value="MCM5_C"/>
    <property type="match status" value="1"/>
</dbReference>
<name>A0A915I9V6_ROMCU</name>
<evidence type="ECO:0000256" key="3">
    <source>
        <dbReference type="ARBA" id="ARBA00022741"/>
    </source>
</evidence>
<dbReference type="Pfam" id="PF17855">
    <property type="entry name" value="MCM_lid"/>
    <property type="match status" value="2"/>
</dbReference>
<dbReference type="InterPro" id="IPR054125">
    <property type="entry name" value="MCM5_C"/>
</dbReference>
<dbReference type="GO" id="GO:0006270">
    <property type="term" value="P:DNA replication initiation"/>
    <property type="evidence" value="ECO:0007669"/>
    <property type="project" value="TreeGrafter"/>
</dbReference>
<dbReference type="WBParaSite" id="nRc.2.0.1.t10553-RA">
    <property type="protein sequence ID" value="nRc.2.0.1.t10553-RA"/>
    <property type="gene ID" value="nRc.2.0.1.g10553"/>
</dbReference>
<evidence type="ECO:0000256" key="6">
    <source>
        <dbReference type="ARBA" id="ARBA00023125"/>
    </source>
</evidence>
<dbReference type="GO" id="GO:0000727">
    <property type="term" value="P:double-strand break repair via break-induced replication"/>
    <property type="evidence" value="ECO:0007669"/>
    <property type="project" value="TreeGrafter"/>
</dbReference>
<evidence type="ECO:0000256" key="8">
    <source>
        <dbReference type="SAM" id="MobiDB-lite"/>
    </source>
</evidence>
<dbReference type="GO" id="GO:0003697">
    <property type="term" value="F:single-stranded DNA binding"/>
    <property type="evidence" value="ECO:0007669"/>
    <property type="project" value="TreeGrafter"/>
</dbReference>
<keyword evidence="6 7" id="KW-0238">DNA-binding</keyword>
<feature type="compositionally biased region" description="Polar residues" evidence="8">
    <location>
        <begin position="710"/>
        <end position="721"/>
    </location>
</feature>
<comment type="similarity">
    <text evidence="7">Belongs to the MCM family.</text>
</comment>
<feature type="compositionally biased region" description="Basic residues" evidence="8">
    <location>
        <begin position="866"/>
        <end position="879"/>
    </location>
</feature>
<feature type="compositionally biased region" description="Polar residues" evidence="8">
    <location>
        <begin position="790"/>
        <end position="816"/>
    </location>
</feature>
<keyword evidence="3 7" id="KW-0547">Nucleotide-binding</keyword>
<feature type="domain" description="MCM C-terminal AAA(+) ATPase" evidence="9">
    <location>
        <begin position="20"/>
        <end position="208"/>
    </location>
</feature>
<dbReference type="InterPro" id="IPR018525">
    <property type="entry name" value="MCM_CS"/>
</dbReference>
<keyword evidence="10" id="KW-1185">Reference proteome</keyword>
<dbReference type="InterPro" id="IPR027417">
    <property type="entry name" value="P-loop_NTPase"/>
</dbReference>
<evidence type="ECO:0000256" key="2">
    <source>
        <dbReference type="ARBA" id="ARBA00022705"/>
    </source>
</evidence>
<dbReference type="InterPro" id="IPR031327">
    <property type="entry name" value="MCM"/>
</dbReference>
<dbReference type="PANTHER" id="PTHR11630:SF42">
    <property type="entry name" value="DNA REPLICATION LICENSING FACTOR MCM5"/>
    <property type="match status" value="1"/>
</dbReference>
<evidence type="ECO:0000313" key="10">
    <source>
        <dbReference type="Proteomes" id="UP000887565"/>
    </source>
</evidence>
<proteinExistence type="inferred from homology"/>
<dbReference type="InterPro" id="IPR041562">
    <property type="entry name" value="MCM_lid"/>
</dbReference>
<dbReference type="AlphaFoldDB" id="A0A915I9V6"/>
<dbReference type="PROSITE" id="PS00847">
    <property type="entry name" value="MCM_1"/>
    <property type="match status" value="1"/>
</dbReference>
<dbReference type="PRINTS" id="PR01657">
    <property type="entry name" value="MCMFAMILY"/>
</dbReference>
<keyword evidence="4" id="KW-0378">Hydrolase</keyword>
<dbReference type="Proteomes" id="UP000887565">
    <property type="component" value="Unplaced"/>
</dbReference>
<dbReference type="EC" id="3.6.4.12" evidence="1"/>
<keyword evidence="2" id="KW-0235">DNA replication</keyword>
<dbReference type="Gene3D" id="3.40.50.300">
    <property type="entry name" value="P-loop containing nucleotide triphosphate hydrolases"/>
    <property type="match status" value="1"/>
</dbReference>
<feature type="region of interest" description="Disordered" evidence="8">
    <location>
        <begin position="692"/>
        <end position="721"/>
    </location>
</feature>
<evidence type="ECO:0000256" key="4">
    <source>
        <dbReference type="ARBA" id="ARBA00022806"/>
    </source>
</evidence>